<keyword evidence="2" id="KW-1185">Reference proteome</keyword>
<accession>A0A849VQV5</accession>
<name>A0A849VQV5_9HYPH</name>
<evidence type="ECO:0000313" key="1">
    <source>
        <dbReference type="EMBL" id="NTS31384.1"/>
    </source>
</evidence>
<dbReference type="AlphaFoldDB" id="A0A849VQV5"/>
<comment type="caution">
    <text evidence="1">The sequence shown here is derived from an EMBL/GenBank/DDBJ whole genome shotgun (WGS) entry which is preliminary data.</text>
</comment>
<dbReference type="RefSeq" id="WP_174208010.1">
    <property type="nucleotide sequence ID" value="NZ_JABUMX010000002.1"/>
</dbReference>
<gene>
    <name evidence="1" type="ORF">HQ945_08975</name>
</gene>
<evidence type="ECO:0000313" key="2">
    <source>
        <dbReference type="Proteomes" id="UP000550508"/>
    </source>
</evidence>
<sequence>MSALLANAAFHAINAAVEPSLEDQIADAEARIYIAERRSDPYMRQREIERWTRHLRHLEEKRSAL</sequence>
<dbReference type="Proteomes" id="UP000550508">
    <property type="component" value="Unassembled WGS sequence"/>
</dbReference>
<organism evidence="1 2">
    <name type="scientific">Phyllobacterium pellucidum</name>
    <dbReference type="NCBI Taxonomy" id="2740464"/>
    <lineage>
        <taxon>Bacteria</taxon>
        <taxon>Pseudomonadati</taxon>
        <taxon>Pseudomonadota</taxon>
        <taxon>Alphaproteobacteria</taxon>
        <taxon>Hyphomicrobiales</taxon>
        <taxon>Phyllobacteriaceae</taxon>
        <taxon>Phyllobacterium</taxon>
    </lineage>
</organism>
<protein>
    <submittedName>
        <fullName evidence="1">Uncharacterized protein</fullName>
    </submittedName>
</protein>
<dbReference type="EMBL" id="JABUMX010000002">
    <property type="protein sequence ID" value="NTS31384.1"/>
    <property type="molecule type" value="Genomic_DNA"/>
</dbReference>
<proteinExistence type="predicted"/>
<reference evidence="1 2" key="1">
    <citation type="submission" date="2020-05" db="EMBL/GenBank/DDBJ databases">
        <authorList>
            <person name="Kim M.K."/>
        </authorList>
    </citation>
    <scope>NUCLEOTIDE SEQUENCE [LARGE SCALE GENOMIC DNA]</scope>
    <source>
        <strain evidence="1 2">BT25</strain>
    </source>
</reference>